<dbReference type="Proteomes" id="UP000198501">
    <property type="component" value="Unassembled WGS sequence"/>
</dbReference>
<feature type="domain" description="Transposase Helix-turn-helix" evidence="1">
    <location>
        <begin position="49"/>
        <end position="96"/>
    </location>
</feature>
<evidence type="ECO:0000313" key="3">
    <source>
        <dbReference type="Proteomes" id="UP000198501"/>
    </source>
</evidence>
<keyword evidence="2" id="KW-0540">Nuclease</keyword>
<dbReference type="AlphaFoldDB" id="A0A1G7AYZ5"/>
<dbReference type="RefSeq" id="WP_143007457.1">
    <property type="nucleotide sequence ID" value="NZ_FNAL01000041.1"/>
</dbReference>
<organism evidence="2 3">
    <name type="scientific">Psychrobacter pacificensis</name>
    <dbReference type="NCBI Taxonomy" id="112002"/>
    <lineage>
        <taxon>Bacteria</taxon>
        <taxon>Pseudomonadati</taxon>
        <taxon>Pseudomonadota</taxon>
        <taxon>Gammaproteobacteria</taxon>
        <taxon>Moraxellales</taxon>
        <taxon>Moraxellaceae</taxon>
        <taxon>Psychrobacter</taxon>
    </lineage>
</organism>
<dbReference type="GO" id="GO:0004519">
    <property type="term" value="F:endonuclease activity"/>
    <property type="evidence" value="ECO:0007669"/>
    <property type="project" value="UniProtKB-KW"/>
</dbReference>
<accession>A0A1G7AYZ5</accession>
<dbReference type="InterPro" id="IPR027805">
    <property type="entry name" value="Transposase_HTH_dom"/>
</dbReference>
<protein>
    <submittedName>
        <fullName evidence="2">Helix-turn-helix of DDE superfamily endonuclease</fullName>
    </submittedName>
</protein>
<feature type="non-terminal residue" evidence="2">
    <location>
        <position position="97"/>
    </location>
</feature>
<sequence length="97" mass="11162">MPNINKLLKQSDAGFKRYTGIHKATFYDMLEAMQEHEASKTKSGRPSVLSLKAQILLALTYWREYRTLYHISMDFGIHESSASRIIRKVEDILIDSG</sequence>
<evidence type="ECO:0000313" key="2">
    <source>
        <dbReference type="EMBL" id="SDE19797.1"/>
    </source>
</evidence>
<evidence type="ECO:0000259" key="1">
    <source>
        <dbReference type="Pfam" id="PF13613"/>
    </source>
</evidence>
<name>A0A1G7AYZ5_9GAMM</name>
<gene>
    <name evidence="2" type="ORF">SAMN05660405_02646</name>
</gene>
<dbReference type="EMBL" id="FNAL01000041">
    <property type="protein sequence ID" value="SDE19797.1"/>
    <property type="molecule type" value="Genomic_DNA"/>
</dbReference>
<reference evidence="2 3" key="1">
    <citation type="submission" date="2016-10" db="EMBL/GenBank/DDBJ databases">
        <authorList>
            <person name="de Groot N.N."/>
        </authorList>
    </citation>
    <scope>NUCLEOTIDE SEQUENCE [LARGE SCALE GENOMIC DNA]</scope>
    <source>
        <strain evidence="2 3">DSM 23406</strain>
    </source>
</reference>
<proteinExistence type="predicted"/>
<keyword evidence="2" id="KW-0378">Hydrolase</keyword>
<dbReference type="Pfam" id="PF13613">
    <property type="entry name" value="HTH_Tnp_4"/>
    <property type="match status" value="1"/>
</dbReference>
<keyword evidence="2" id="KW-0255">Endonuclease</keyword>